<dbReference type="SMART" id="SM01117">
    <property type="entry name" value="Cyt-b5"/>
    <property type="match status" value="1"/>
</dbReference>
<dbReference type="InterPro" id="IPR001199">
    <property type="entry name" value="Cyt_B5-like_heme/steroid-bd"/>
</dbReference>
<evidence type="ECO:0000256" key="1">
    <source>
        <dbReference type="ARBA" id="ARBA00004370"/>
    </source>
</evidence>
<protein>
    <recommendedName>
        <fullName evidence="6">Cytochrome b5 heme-binding domain-containing protein</fullName>
    </recommendedName>
</protein>
<organism evidence="7 8">
    <name type="scientific">Linum trigynum</name>
    <dbReference type="NCBI Taxonomy" id="586398"/>
    <lineage>
        <taxon>Eukaryota</taxon>
        <taxon>Viridiplantae</taxon>
        <taxon>Streptophyta</taxon>
        <taxon>Embryophyta</taxon>
        <taxon>Tracheophyta</taxon>
        <taxon>Spermatophyta</taxon>
        <taxon>Magnoliopsida</taxon>
        <taxon>eudicotyledons</taxon>
        <taxon>Gunneridae</taxon>
        <taxon>Pentapetalae</taxon>
        <taxon>rosids</taxon>
        <taxon>fabids</taxon>
        <taxon>Malpighiales</taxon>
        <taxon>Linaceae</taxon>
        <taxon>Linum</taxon>
    </lineage>
</organism>
<dbReference type="PIRSF" id="PIRSF015921">
    <property type="entry name" value="FA_sphinglp_des"/>
    <property type="match status" value="1"/>
</dbReference>
<name>A0AAV2G9F2_9ROSI</name>
<keyword evidence="4" id="KW-0443">Lipid metabolism</keyword>
<keyword evidence="5" id="KW-0812">Transmembrane</keyword>
<dbReference type="InterPro" id="IPR005804">
    <property type="entry name" value="FA_desaturase_dom"/>
</dbReference>
<dbReference type="GO" id="GO:0016020">
    <property type="term" value="C:membrane"/>
    <property type="evidence" value="ECO:0007669"/>
    <property type="project" value="UniProtKB-SubCell"/>
</dbReference>
<evidence type="ECO:0000256" key="3">
    <source>
        <dbReference type="ARBA" id="ARBA00023002"/>
    </source>
</evidence>
<keyword evidence="3" id="KW-0560">Oxidoreductase</keyword>
<dbReference type="EMBL" id="OZ034821">
    <property type="protein sequence ID" value="CAL1407301.1"/>
    <property type="molecule type" value="Genomic_DNA"/>
</dbReference>
<evidence type="ECO:0000256" key="2">
    <source>
        <dbReference type="ARBA" id="ARBA00009295"/>
    </source>
</evidence>
<keyword evidence="8" id="KW-1185">Reference proteome</keyword>
<keyword evidence="5" id="KW-1133">Transmembrane helix</keyword>
<dbReference type="PROSITE" id="PS50255">
    <property type="entry name" value="CYTOCHROME_B5_2"/>
    <property type="match status" value="1"/>
</dbReference>
<comment type="similarity">
    <text evidence="2">Belongs to the fatty acid desaturase type 1 family.</text>
</comment>
<feature type="domain" description="Cytochrome b5 heme-binding" evidence="6">
    <location>
        <begin position="5"/>
        <end position="89"/>
    </location>
</feature>
<evidence type="ECO:0000256" key="5">
    <source>
        <dbReference type="SAM" id="Phobius"/>
    </source>
</evidence>
<reference evidence="7 8" key="1">
    <citation type="submission" date="2024-04" db="EMBL/GenBank/DDBJ databases">
        <authorList>
            <person name="Fracassetti M."/>
        </authorList>
    </citation>
    <scope>NUCLEOTIDE SEQUENCE [LARGE SCALE GENOMIC DNA]</scope>
</reference>
<evidence type="ECO:0000256" key="4">
    <source>
        <dbReference type="ARBA" id="ARBA00023098"/>
    </source>
</evidence>
<dbReference type="InterPro" id="IPR036400">
    <property type="entry name" value="Cyt_B5-like_heme/steroid_sf"/>
</dbReference>
<dbReference type="GO" id="GO:0016717">
    <property type="term" value="F:oxidoreductase activity, acting on paired donors, with oxidation of a pair of donors resulting in the reduction of molecular oxygen to two molecules of water"/>
    <property type="evidence" value="ECO:0007669"/>
    <property type="project" value="TreeGrafter"/>
</dbReference>
<dbReference type="AlphaFoldDB" id="A0AAV2G9F2"/>
<dbReference type="Pfam" id="PF00487">
    <property type="entry name" value="FA_desaturase"/>
    <property type="match status" value="1"/>
</dbReference>
<feature type="transmembrane region" description="Helical" evidence="5">
    <location>
        <begin position="109"/>
        <end position="127"/>
    </location>
</feature>
<dbReference type="Proteomes" id="UP001497516">
    <property type="component" value="Chromosome 8"/>
</dbReference>
<dbReference type="InterPro" id="IPR012171">
    <property type="entry name" value="Fatty_acid_desaturase"/>
</dbReference>
<dbReference type="PANTHER" id="PTHR19353">
    <property type="entry name" value="FATTY ACID DESATURASE 2"/>
    <property type="match status" value="1"/>
</dbReference>
<dbReference type="Gene3D" id="3.10.120.10">
    <property type="entry name" value="Cytochrome b5-like heme/steroid binding domain"/>
    <property type="match status" value="1"/>
</dbReference>
<evidence type="ECO:0000313" key="7">
    <source>
        <dbReference type="EMBL" id="CAL1407301.1"/>
    </source>
</evidence>
<dbReference type="PANTHER" id="PTHR19353:SF28">
    <property type="entry name" value="DELTA(8)-FATTY-ACID DESATURASE 2"/>
    <property type="match status" value="1"/>
</dbReference>
<sequence length="347" mass="39304">MAVEKKYITSEDLKKHNKPDDLWISIQGKVYDVSEWVKRHPGGEVAIANVAGQDVTDAFIAYHTGMAWKNLDPLFTGYHLEDYVVSDVSKAYRRLAAKFSKLGLSDKKGHVAVSALAAVAALFLLVWTHNAHHLAVNSLDYDPDLQHIPVFAVSARLFKSIRSVFYGRNLDFDPVARFLVSYQHWTFYPGTEHSWDFGFLDLVPSFGCLLAELAREVRVRADFLRGDIDPACSVLSQPFPGECVHGSAEGQRLVREADEGEFQLKHGALQFQLKHHLFPRLPRCQLRKVSPLVQDLCKKHNLPYRSYSFVEANVWTIKTLRAVAVQARDLANPMPKNMVWEAVHTHT</sequence>
<gene>
    <name evidence="7" type="ORF">LTRI10_LOCUS46976</name>
</gene>
<dbReference type="SUPFAM" id="SSF55856">
    <property type="entry name" value="Cytochrome b5-like heme/steroid binding domain"/>
    <property type="match status" value="1"/>
</dbReference>
<evidence type="ECO:0000259" key="6">
    <source>
        <dbReference type="PROSITE" id="PS50255"/>
    </source>
</evidence>
<accession>A0AAV2G9F2</accession>
<dbReference type="GO" id="GO:0006629">
    <property type="term" value="P:lipid metabolic process"/>
    <property type="evidence" value="ECO:0007669"/>
    <property type="project" value="UniProtKB-KW"/>
</dbReference>
<dbReference type="Pfam" id="PF00173">
    <property type="entry name" value="Cyt-b5"/>
    <property type="match status" value="1"/>
</dbReference>
<proteinExistence type="inferred from homology"/>
<keyword evidence="5" id="KW-0472">Membrane</keyword>
<comment type="subcellular location">
    <subcellularLocation>
        <location evidence="1">Membrane</location>
    </subcellularLocation>
</comment>
<evidence type="ECO:0000313" key="8">
    <source>
        <dbReference type="Proteomes" id="UP001497516"/>
    </source>
</evidence>